<comment type="function">
    <text evidence="1">Core subunit of the mitochondrial membrane respiratory chain NADH dehydrogenase (Complex I) that is believed to belong to the minimal assembly required for catalysis. Complex I functions in the transfer of electrons from NADH to the respiratory chain. The immediate electron acceptor for the enzyme is believed to be ubiquinone.</text>
</comment>
<dbReference type="GO" id="GO:0042773">
    <property type="term" value="P:ATP synthesis coupled electron transport"/>
    <property type="evidence" value="ECO:0007669"/>
    <property type="project" value="InterPro"/>
</dbReference>
<proteinExistence type="inferred from homology"/>
<feature type="transmembrane region" description="Helical" evidence="17">
    <location>
        <begin position="246"/>
        <end position="265"/>
    </location>
</feature>
<evidence type="ECO:0000256" key="9">
    <source>
        <dbReference type="ARBA" id="ARBA00022967"/>
    </source>
</evidence>
<evidence type="ECO:0000256" key="15">
    <source>
        <dbReference type="ARBA" id="ARBA00023136"/>
    </source>
</evidence>
<comment type="catalytic activity">
    <reaction evidence="16 17">
        <text>a ubiquinone + NADH + 5 H(+)(in) = a ubiquinol + NAD(+) + 4 H(+)(out)</text>
        <dbReference type="Rhea" id="RHEA:29091"/>
        <dbReference type="Rhea" id="RHEA-COMP:9565"/>
        <dbReference type="Rhea" id="RHEA-COMP:9566"/>
        <dbReference type="ChEBI" id="CHEBI:15378"/>
        <dbReference type="ChEBI" id="CHEBI:16389"/>
        <dbReference type="ChEBI" id="CHEBI:17976"/>
        <dbReference type="ChEBI" id="CHEBI:57540"/>
        <dbReference type="ChEBI" id="CHEBI:57945"/>
        <dbReference type="EC" id="7.1.1.2"/>
    </reaction>
</comment>
<feature type="transmembrane region" description="Helical" evidence="17">
    <location>
        <begin position="210"/>
        <end position="231"/>
    </location>
</feature>
<feature type="transmembrane region" description="Helical" evidence="17">
    <location>
        <begin position="139"/>
        <end position="160"/>
    </location>
</feature>
<dbReference type="InterPro" id="IPR000260">
    <property type="entry name" value="NADH4_N"/>
</dbReference>
<name>A0A2U8XDT4_9HYME</name>
<keyword evidence="9" id="KW-1278">Translocase</keyword>
<dbReference type="Pfam" id="PF01059">
    <property type="entry name" value="Oxidored_q5_N"/>
    <property type="match status" value="1"/>
</dbReference>
<sequence>MMKLLMMMLFIMFMVMMKNKMIMFYYNLCYLMSFLMIFFYMYKDIKWNMISSFSGCHYYSIWLIMLSLWIFSLMMMCLDSFSAMKMGMFLVLMMMLILFFLSMDLILFYLMFEVSLIPTFFLIIYWGMNPERVGAAYYLLLYMLMISFPLLLYIFKVYLYSLTLKFSMMMMVMSMYDFNFWSYMIIYGAFFIKMPMYIVHVWLPKAHVEAPVYGSMILAGVLLKMGSYGLVRMLEIFVKGSIKYNYLIFSIGVVGSMLVGLVCLVQVDMKSLVAYSSVVHMNLMLCSLMTLFNLGFLSSYIMMISHGLCSSGLFYMVNLYYSRTMSRLLILNKGLISKLSILMLWWFMLCSANFSFPFSVNFISEILMMMVIINFDKFLMIYMMMICFFSSAYSLYLFSYVYHGKNNYDEGVYYVGMIKEFLVLIMHFFPLIMFMLNLIIFM</sequence>
<evidence type="ECO:0000256" key="6">
    <source>
        <dbReference type="ARBA" id="ARBA00022448"/>
    </source>
</evidence>
<keyword evidence="6 17" id="KW-0813">Transport</keyword>
<feature type="domain" description="NADH:quinone oxidoreductase/Mrp antiporter transmembrane" evidence="18">
    <location>
        <begin position="102"/>
        <end position="384"/>
    </location>
</feature>
<feature type="transmembrane region" description="Helical" evidence="17">
    <location>
        <begin position="300"/>
        <end position="321"/>
    </location>
</feature>
<keyword evidence="14 17" id="KW-0496">Mitochondrion</keyword>
<feature type="transmembrane region" description="Helical" evidence="17">
    <location>
        <begin position="83"/>
        <end position="101"/>
    </location>
</feature>
<evidence type="ECO:0000256" key="14">
    <source>
        <dbReference type="ARBA" id="ARBA00023128"/>
    </source>
</evidence>
<evidence type="ECO:0000256" key="3">
    <source>
        <dbReference type="ARBA" id="ARBA00009025"/>
    </source>
</evidence>
<dbReference type="InterPro" id="IPR003918">
    <property type="entry name" value="NADH_UbQ_OxRdtase"/>
</dbReference>
<evidence type="ECO:0000256" key="4">
    <source>
        <dbReference type="ARBA" id="ARBA00012944"/>
    </source>
</evidence>
<keyword evidence="10 17" id="KW-0249">Electron transport</keyword>
<comment type="function">
    <text evidence="17">Core subunit of the mitochondrial membrane respiratory chain NADH dehydrogenase (Complex I) which catalyzes electron transfer from NADH through the respiratory chain, using ubiquinone as an electron acceptor. Essential for the catalytic activity and assembly of complex I.</text>
</comment>
<evidence type="ECO:0000256" key="10">
    <source>
        <dbReference type="ARBA" id="ARBA00022982"/>
    </source>
</evidence>
<dbReference type="GO" id="GO:0003954">
    <property type="term" value="F:NADH dehydrogenase activity"/>
    <property type="evidence" value="ECO:0007669"/>
    <property type="project" value="TreeGrafter"/>
</dbReference>
<keyword evidence="12 17" id="KW-0520">NAD</keyword>
<geneLocation type="mitochondrion" evidence="20"/>
<evidence type="ECO:0000256" key="5">
    <source>
        <dbReference type="ARBA" id="ARBA00021006"/>
    </source>
</evidence>
<comment type="subcellular location">
    <subcellularLocation>
        <location evidence="2 17">Mitochondrion membrane</location>
        <topology evidence="2 17">Multi-pass membrane protein</topology>
    </subcellularLocation>
</comment>
<evidence type="ECO:0000259" key="19">
    <source>
        <dbReference type="Pfam" id="PF01059"/>
    </source>
</evidence>
<dbReference type="GO" id="GO:0031966">
    <property type="term" value="C:mitochondrial membrane"/>
    <property type="evidence" value="ECO:0007669"/>
    <property type="project" value="UniProtKB-SubCell"/>
</dbReference>
<feature type="transmembrane region" description="Helical" evidence="17">
    <location>
        <begin position="380"/>
        <end position="401"/>
    </location>
</feature>
<comment type="similarity">
    <text evidence="3 17">Belongs to the complex I subunit 4 family.</text>
</comment>
<organism evidence="20">
    <name type="scientific">Pheidole flavens</name>
    <dbReference type="NCBI Taxonomy" id="458933"/>
    <lineage>
        <taxon>Eukaryota</taxon>
        <taxon>Metazoa</taxon>
        <taxon>Ecdysozoa</taxon>
        <taxon>Arthropoda</taxon>
        <taxon>Hexapoda</taxon>
        <taxon>Insecta</taxon>
        <taxon>Pterygota</taxon>
        <taxon>Neoptera</taxon>
        <taxon>Endopterygota</taxon>
        <taxon>Hymenoptera</taxon>
        <taxon>Apocrita</taxon>
        <taxon>Aculeata</taxon>
        <taxon>Formicoidea</taxon>
        <taxon>Formicidae</taxon>
        <taxon>Myrmicinae</taxon>
        <taxon>Pheidole</taxon>
    </lineage>
</organism>
<keyword evidence="8 17" id="KW-0812">Transmembrane</keyword>
<evidence type="ECO:0000256" key="1">
    <source>
        <dbReference type="ARBA" id="ARBA00003257"/>
    </source>
</evidence>
<evidence type="ECO:0000256" key="11">
    <source>
        <dbReference type="ARBA" id="ARBA00022989"/>
    </source>
</evidence>
<feature type="transmembrane region" description="Helical" evidence="17">
    <location>
        <begin position="180"/>
        <end position="203"/>
    </location>
</feature>
<dbReference type="AlphaFoldDB" id="A0A2U8XDT4"/>
<evidence type="ECO:0000256" key="8">
    <source>
        <dbReference type="ARBA" id="ARBA00022692"/>
    </source>
</evidence>
<dbReference type="GO" id="GO:0008137">
    <property type="term" value="F:NADH dehydrogenase (ubiquinone) activity"/>
    <property type="evidence" value="ECO:0007669"/>
    <property type="project" value="UniProtKB-UniRule"/>
</dbReference>
<evidence type="ECO:0000256" key="7">
    <source>
        <dbReference type="ARBA" id="ARBA00022660"/>
    </source>
</evidence>
<evidence type="ECO:0000256" key="17">
    <source>
        <dbReference type="RuleBase" id="RU003297"/>
    </source>
</evidence>
<reference evidence="20" key="1">
    <citation type="submission" date="2017-10" db="EMBL/GenBank/DDBJ databases">
        <title>Mitogenomes of tropical arthropods.</title>
        <authorList>
            <person name="Pires Paula D."/>
            <person name="Coiti Togawa R."/>
        </authorList>
    </citation>
    <scope>NUCLEOTIDE SEQUENCE</scope>
</reference>
<dbReference type="Pfam" id="PF00361">
    <property type="entry name" value="Proton_antipo_M"/>
    <property type="match status" value="1"/>
</dbReference>
<feature type="transmembrane region" description="Helical" evidence="17">
    <location>
        <begin position="421"/>
        <end position="441"/>
    </location>
</feature>
<evidence type="ECO:0000259" key="18">
    <source>
        <dbReference type="Pfam" id="PF00361"/>
    </source>
</evidence>
<accession>A0A2U8XDT4</accession>
<dbReference type="PANTHER" id="PTHR43507:SF20">
    <property type="entry name" value="NADH-UBIQUINONE OXIDOREDUCTASE CHAIN 4"/>
    <property type="match status" value="1"/>
</dbReference>
<evidence type="ECO:0000256" key="16">
    <source>
        <dbReference type="ARBA" id="ARBA00049551"/>
    </source>
</evidence>
<dbReference type="PANTHER" id="PTHR43507">
    <property type="entry name" value="NADH-UBIQUINONE OXIDOREDUCTASE CHAIN 4"/>
    <property type="match status" value="1"/>
</dbReference>
<feature type="domain" description="NADH:ubiquinone oxidoreductase chain 4 N-terminal" evidence="19">
    <location>
        <begin position="1"/>
        <end position="100"/>
    </location>
</feature>
<feature type="transmembrane region" description="Helical" evidence="17">
    <location>
        <begin position="107"/>
        <end position="127"/>
    </location>
</feature>
<evidence type="ECO:0000313" key="20">
    <source>
        <dbReference type="EMBL" id="AWN56333.1"/>
    </source>
</evidence>
<feature type="transmembrane region" description="Helical" evidence="17">
    <location>
        <begin position="59"/>
        <end position="78"/>
    </location>
</feature>
<dbReference type="EMBL" id="MG253276">
    <property type="protein sequence ID" value="AWN56333.1"/>
    <property type="molecule type" value="Genomic_DNA"/>
</dbReference>
<evidence type="ECO:0000256" key="2">
    <source>
        <dbReference type="ARBA" id="ARBA00004225"/>
    </source>
</evidence>
<keyword evidence="13 17" id="KW-0830">Ubiquinone</keyword>
<dbReference type="PRINTS" id="PR01437">
    <property type="entry name" value="NUOXDRDTASE4"/>
</dbReference>
<keyword evidence="11 17" id="KW-1133">Transmembrane helix</keyword>
<keyword evidence="15 17" id="KW-0472">Membrane</keyword>
<dbReference type="GO" id="GO:0015990">
    <property type="term" value="P:electron transport coupled proton transport"/>
    <property type="evidence" value="ECO:0007669"/>
    <property type="project" value="TreeGrafter"/>
</dbReference>
<keyword evidence="7 17" id="KW-0679">Respiratory chain</keyword>
<protein>
    <recommendedName>
        <fullName evidence="5 17">NADH-ubiquinone oxidoreductase chain 4</fullName>
        <ecNumber evidence="4 17">7.1.1.2</ecNumber>
    </recommendedName>
</protein>
<dbReference type="InterPro" id="IPR001750">
    <property type="entry name" value="ND/Mrp_TM"/>
</dbReference>
<dbReference type="EC" id="7.1.1.2" evidence="4 17"/>
<evidence type="ECO:0000256" key="13">
    <source>
        <dbReference type="ARBA" id="ARBA00023075"/>
    </source>
</evidence>
<dbReference type="GO" id="GO:0048039">
    <property type="term" value="F:ubiquinone binding"/>
    <property type="evidence" value="ECO:0007669"/>
    <property type="project" value="TreeGrafter"/>
</dbReference>
<evidence type="ECO:0000256" key="12">
    <source>
        <dbReference type="ARBA" id="ARBA00023027"/>
    </source>
</evidence>